<evidence type="ECO:0000256" key="7">
    <source>
        <dbReference type="ARBA" id="ARBA00023136"/>
    </source>
</evidence>
<organism evidence="10">
    <name type="scientific">metagenome</name>
    <dbReference type="NCBI Taxonomy" id="256318"/>
    <lineage>
        <taxon>unclassified sequences</taxon>
        <taxon>metagenomes</taxon>
    </lineage>
</organism>
<keyword evidence="7 8" id="KW-0472">Membrane</keyword>
<dbReference type="PROSITE" id="PS51012">
    <property type="entry name" value="ABC_TM2"/>
    <property type="match status" value="1"/>
</dbReference>
<evidence type="ECO:0000256" key="5">
    <source>
        <dbReference type="ARBA" id="ARBA00022692"/>
    </source>
</evidence>
<protein>
    <submittedName>
        <fullName evidence="10">Putative ABC-type polysaccharide/polyol phosphate export system, permease component</fullName>
    </submittedName>
</protein>
<gene>
    <name evidence="10" type="ORF">NOCA2550019</name>
</gene>
<evidence type="ECO:0000256" key="3">
    <source>
        <dbReference type="ARBA" id="ARBA00022475"/>
    </source>
</evidence>
<feature type="transmembrane region" description="Helical" evidence="8">
    <location>
        <begin position="94"/>
        <end position="112"/>
    </location>
</feature>
<comment type="subcellular location">
    <subcellularLocation>
        <location evidence="1">Cell inner membrane</location>
        <topology evidence="1">Multi-pass membrane protein</topology>
    </subcellularLocation>
</comment>
<evidence type="ECO:0000259" key="9">
    <source>
        <dbReference type="PROSITE" id="PS51012"/>
    </source>
</evidence>
<dbReference type="GO" id="GO:0005886">
    <property type="term" value="C:plasma membrane"/>
    <property type="evidence" value="ECO:0007669"/>
    <property type="project" value="UniProtKB-SubCell"/>
</dbReference>
<evidence type="ECO:0000313" key="10">
    <source>
        <dbReference type="EMBL" id="CUR58970.1"/>
    </source>
</evidence>
<dbReference type="InterPro" id="IPR013525">
    <property type="entry name" value="ABC2_TM"/>
</dbReference>
<sequence length="292" mass="32560">MLVVLLDVTLPASGADLAREFSLTKVGGRPPLGTYLRQIWDRRHFARNLARAKAYTQNQGGYLGQAWVILTPVLWAVLYYFVFGVLLKRVSDDIHDYATFLVVGIFTIRYLSGTLSHAARSLERSNNLITSLQFPRALIPIASALSDLYQFLPAVGVLFGVALANGEPVRPHLLLFVPAMVLCFGFATGISFFASRLVAMVSDLGELIPFFNRALFYTSGVFFSLDRYGEGWVGAVMKHQPFAIYLELNRSALVEEIPIEASTWLWGAFWAVLTLGTGFVFFWRAEARYGRG</sequence>
<feature type="transmembrane region" description="Helical" evidence="8">
    <location>
        <begin position="173"/>
        <end position="194"/>
    </location>
</feature>
<evidence type="ECO:0000256" key="1">
    <source>
        <dbReference type="ARBA" id="ARBA00004429"/>
    </source>
</evidence>
<name>A0A2P2CAH2_9ZZZZ</name>
<keyword evidence="4" id="KW-0997">Cell inner membrane</keyword>
<keyword evidence="5 8" id="KW-0812">Transmembrane</keyword>
<dbReference type="AlphaFoldDB" id="A0A2P2CAH2"/>
<dbReference type="GO" id="GO:0140359">
    <property type="term" value="F:ABC-type transporter activity"/>
    <property type="evidence" value="ECO:0007669"/>
    <property type="project" value="InterPro"/>
</dbReference>
<feature type="transmembrane region" description="Helical" evidence="8">
    <location>
        <begin position="264"/>
        <end position="283"/>
    </location>
</feature>
<feature type="transmembrane region" description="Helical" evidence="8">
    <location>
        <begin position="66"/>
        <end position="87"/>
    </location>
</feature>
<dbReference type="EMBL" id="CZKA01000051">
    <property type="protein sequence ID" value="CUR58970.1"/>
    <property type="molecule type" value="Genomic_DNA"/>
</dbReference>
<feature type="transmembrane region" description="Helical" evidence="8">
    <location>
        <begin position="148"/>
        <end position="166"/>
    </location>
</feature>
<accession>A0A2P2CAH2</accession>
<feature type="domain" description="ABC transmembrane type-2" evidence="9">
    <location>
        <begin position="63"/>
        <end position="285"/>
    </location>
</feature>
<keyword evidence="6 8" id="KW-1133">Transmembrane helix</keyword>
<keyword evidence="2" id="KW-0813">Transport</keyword>
<reference evidence="10" key="1">
    <citation type="submission" date="2015-08" db="EMBL/GenBank/DDBJ databases">
        <authorList>
            <person name="Babu N.S."/>
            <person name="Beckwith C.J."/>
            <person name="Beseler K.G."/>
            <person name="Brison A."/>
            <person name="Carone J.V."/>
            <person name="Caskin T.P."/>
            <person name="Diamond M."/>
            <person name="Durham M.E."/>
            <person name="Foxe J.M."/>
            <person name="Go M."/>
            <person name="Henderson B.A."/>
            <person name="Jones I.B."/>
            <person name="McGettigan J.A."/>
            <person name="Micheletti S.J."/>
            <person name="Nasrallah M.E."/>
            <person name="Ortiz D."/>
            <person name="Piller C.R."/>
            <person name="Privatt S.R."/>
            <person name="Schneider S.L."/>
            <person name="Sharp S."/>
            <person name="Smith T.C."/>
            <person name="Stanton J.D."/>
            <person name="Ullery H.E."/>
            <person name="Wilson R.J."/>
            <person name="Serrano M.G."/>
            <person name="Buck G."/>
            <person name="Lee V."/>
            <person name="Wang Y."/>
            <person name="Carvalho R."/>
            <person name="Voegtly L."/>
            <person name="Shi R."/>
            <person name="Duckworth R."/>
            <person name="Johnson A."/>
            <person name="Loviza R."/>
            <person name="Walstead R."/>
            <person name="Shah Z."/>
            <person name="Kiflezghi M."/>
            <person name="Wade K."/>
            <person name="Ball S.L."/>
            <person name="Bradley K.W."/>
            <person name="Asai D.J."/>
            <person name="Bowman C.A."/>
            <person name="Russell D.A."/>
            <person name="Pope W.H."/>
            <person name="Jacobs-Sera D."/>
            <person name="Hendrix R.W."/>
            <person name="Hatfull G.F."/>
        </authorList>
    </citation>
    <scope>NUCLEOTIDE SEQUENCE</scope>
</reference>
<dbReference type="PANTHER" id="PTHR30413">
    <property type="entry name" value="INNER MEMBRANE TRANSPORT PERMEASE"/>
    <property type="match status" value="1"/>
</dbReference>
<evidence type="ECO:0000256" key="6">
    <source>
        <dbReference type="ARBA" id="ARBA00022989"/>
    </source>
</evidence>
<proteinExistence type="predicted"/>
<dbReference type="InterPro" id="IPR047817">
    <property type="entry name" value="ABC2_TM_bact-type"/>
</dbReference>
<evidence type="ECO:0000256" key="8">
    <source>
        <dbReference type="SAM" id="Phobius"/>
    </source>
</evidence>
<dbReference type="GO" id="GO:0015920">
    <property type="term" value="P:lipopolysaccharide transport"/>
    <property type="evidence" value="ECO:0007669"/>
    <property type="project" value="TreeGrafter"/>
</dbReference>
<dbReference type="PANTHER" id="PTHR30413:SF8">
    <property type="entry name" value="TRANSPORT PERMEASE PROTEIN"/>
    <property type="match status" value="1"/>
</dbReference>
<evidence type="ECO:0000256" key="4">
    <source>
        <dbReference type="ARBA" id="ARBA00022519"/>
    </source>
</evidence>
<evidence type="ECO:0000256" key="2">
    <source>
        <dbReference type="ARBA" id="ARBA00022448"/>
    </source>
</evidence>
<dbReference type="Pfam" id="PF01061">
    <property type="entry name" value="ABC2_membrane"/>
    <property type="match status" value="1"/>
</dbReference>
<keyword evidence="3" id="KW-1003">Cell membrane</keyword>